<name>A0A5B7EWS1_PORTR</name>
<dbReference type="AlphaFoldDB" id="A0A5B7EWS1"/>
<comment type="caution">
    <text evidence="1">The sequence shown here is derived from an EMBL/GenBank/DDBJ whole genome shotgun (WGS) entry which is preliminary data.</text>
</comment>
<evidence type="ECO:0000313" key="1">
    <source>
        <dbReference type="EMBL" id="MPC37925.1"/>
    </source>
</evidence>
<evidence type="ECO:0000313" key="2">
    <source>
        <dbReference type="Proteomes" id="UP000324222"/>
    </source>
</evidence>
<dbReference type="Proteomes" id="UP000324222">
    <property type="component" value="Unassembled WGS sequence"/>
</dbReference>
<accession>A0A5B7EWS1</accession>
<dbReference type="EMBL" id="VSRR010003926">
    <property type="protein sequence ID" value="MPC37925.1"/>
    <property type="molecule type" value="Genomic_DNA"/>
</dbReference>
<reference evidence="1 2" key="1">
    <citation type="submission" date="2019-05" db="EMBL/GenBank/DDBJ databases">
        <title>Another draft genome of Portunus trituberculatus and its Hox gene families provides insights of decapod evolution.</title>
        <authorList>
            <person name="Jeong J.-H."/>
            <person name="Song I."/>
            <person name="Kim S."/>
            <person name="Choi T."/>
            <person name="Kim D."/>
            <person name="Ryu S."/>
            <person name="Kim W."/>
        </authorList>
    </citation>
    <scope>NUCLEOTIDE SEQUENCE [LARGE SCALE GENOMIC DNA]</scope>
    <source>
        <tissue evidence="1">Muscle</tissue>
    </source>
</reference>
<keyword evidence="2" id="KW-1185">Reference proteome</keyword>
<proteinExistence type="predicted"/>
<organism evidence="1 2">
    <name type="scientific">Portunus trituberculatus</name>
    <name type="common">Swimming crab</name>
    <name type="synonym">Neptunus trituberculatus</name>
    <dbReference type="NCBI Taxonomy" id="210409"/>
    <lineage>
        <taxon>Eukaryota</taxon>
        <taxon>Metazoa</taxon>
        <taxon>Ecdysozoa</taxon>
        <taxon>Arthropoda</taxon>
        <taxon>Crustacea</taxon>
        <taxon>Multicrustacea</taxon>
        <taxon>Malacostraca</taxon>
        <taxon>Eumalacostraca</taxon>
        <taxon>Eucarida</taxon>
        <taxon>Decapoda</taxon>
        <taxon>Pleocyemata</taxon>
        <taxon>Brachyura</taxon>
        <taxon>Eubrachyura</taxon>
        <taxon>Portunoidea</taxon>
        <taxon>Portunidae</taxon>
        <taxon>Portuninae</taxon>
        <taxon>Portunus</taxon>
    </lineage>
</organism>
<gene>
    <name evidence="1" type="ORF">E2C01_031419</name>
</gene>
<protein>
    <submittedName>
        <fullName evidence="1">Uncharacterized protein</fullName>
    </submittedName>
</protein>
<sequence>MGNTEFFSVMLLFLEVRHTFIQSKSHLSFKILTLYTSNIKVLNGI</sequence>